<evidence type="ECO:0000259" key="13">
    <source>
        <dbReference type="PROSITE" id="PS50109"/>
    </source>
</evidence>
<keyword evidence="4" id="KW-0597">Phosphoprotein</keyword>
<dbReference type="Gene3D" id="3.30.565.10">
    <property type="entry name" value="Histidine kinase-like ATPase, C-terminal domain"/>
    <property type="match status" value="1"/>
</dbReference>
<dbReference type="PANTHER" id="PTHR43304:SF1">
    <property type="entry name" value="PAC DOMAIN-CONTAINING PROTEIN"/>
    <property type="match status" value="1"/>
</dbReference>
<comment type="catalytic activity">
    <reaction evidence="1">
        <text>ATP + protein L-histidine = ADP + protein N-phospho-L-histidine.</text>
        <dbReference type="EC" id="2.7.13.3"/>
    </reaction>
</comment>
<evidence type="ECO:0000313" key="15">
    <source>
        <dbReference type="EMBL" id="GGK28224.1"/>
    </source>
</evidence>
<evidence type="ECO:0000313" key="16">
    <source>
        <dbReference type="Proteomes" id="UP000662200"/>
    </source>
</evidence>
<reference evidence="15" key="2">
    <citation type="submission" date="2020-09" db="EMBL/GenBank/DDBJ databases">
        <authorList>
            <person name="Sun Q."/>
            <person name="Ohkuma M."/>
        </authorList>
    </citation>
    <scope>NUCLEOTIDE SEQUENCE</scope>
    <source>
        <strain evidence="15">JCM 3091</strain>
    </source>
</reference>
<keyword evidence="9" id="KW-0902">Two-component regulatory system</keyword>
<dbReference type="Pfam" id="PF02518">
    <property type="entry name" value="HATPase_c"/>
    <property type="match status" value="1"/>
</dbReference>
<dbReference type="Gene3D" id="1.10.287.130">
    <property type="match status" value="1"/>
</dbReference>
<dbReference type="InterPro" id="IPR003660">
    <property type="entry name" value="HAMP_dom"/>
</dbReference>
<dbReference type="InterPro" id="IPR036097">
    <property type="entry name" value="HisK_dim/P_sf"/>
</dbReference>
<keyword evidence="10" id="KW-0175">Coiled coil</keyword>
<feature type="transmembrane region" description="Helical" evidence="12">
    <location>
        <begin position="12"/>
        <end position="33"/>
    </location>
</feature>
<evidence type="ECO:0000256" key="1">
    <source>
        <dbReference type="ARBA" id="ARBA00000085"/>
    </source>
</evidence>
<name>A0A8J3BKL3_9ACTN</name>
<comment type="subcellular location">
    <subcellularLocation>
        <location evidence="2">Cell membrane</location>
    </subcellularLocation>
</comment>
<comment type="caution">
    <text evidence="15">The sequence shown here is derived from an EMBL/GenBank/DDBJ whole genome shotgun (WGS) entry which is preliminary data.</text>
</comment>
<evidence type="ECO:0000256" key="3">
    <source>
        <dbReference type="ARBA" id="ARBA00012438"/>
    </source>
</evidence>
<dbReference type="GO" id="GO:0005886">
    <property type="term" value="C:plasma membrane"/>
    <property type="evidence" value="ECO:0007669"/>
    <property type="project" value="UniProtKB-SubCell"/>
</dbReference>
<dbReference type="EMBL" id="BMQC01000006">
    <property type="protein sequence ID" value="GGK28224.1"/>
    <property type="molecule type" value="Genomic_DNA"/>
</dbReference>
<keyword evidence="7 15" id="KW-0418">Kinase</keyword>
<evidence type="ECO:0000256" key="4">
    <source>
        <dbReference type="ARBA" id="ARBA00022553"/>
    </source>
</evidence>
<feature type="compositionally biased region" description="Low complexity" evidence="11">
    <location>
        <begin position="501"/>
        <end position="522"/>
    </location>
</feature>
<sequence>MATPMTAQQWFGRLLAVFGVLVAAGVGAGWYVLARTDATTRILVDDVALGRAAAGEQRSALLDQETGIRGYLLSRDRTFLAPYEAGLARQDQAARNLRRHLGRHLSLEDELSAVERTSAAWRDSYAGPVHEGAPAPDAAAGRARFEDIRAAVAALDRELLAFRDAQRHTLDRQAYWRAVVFGAVAALVVGACAALAFGLHRGIVGPLRRLGADTRAVLDRDTFDHRVSAGGTAELRQLGADVDAMRQRIVAELTTARAARDELERSATELRRSNAELEQFAYVASHDLQEPLRKITSFCQLLQRRYDDLLDDRGRQYIAFAVDGASRLQVLINDLLRFSRVGRMYSGRAPVDLAAALAAAQRHVQAMYDESGAQTTVRVPLPTVTGDVTLLTMLFQNLVHNAIKFAEPGVPPRIEIDCVRHDDEYEIAVSDNGIGVAPEFAEKVFVIFQRLHTREAYPGTGIGLAICKKVVEYHSGRIWVDPAHTGGTCIRFTLPAPGEDTSAGESAAGASLGAPATPTRIE</sequence>
<organism evidence="15 16">
    <name type="scientific">Pilimelia terevasa</name>
    <dbReference type="NCBI Taxonomy" id="53372"/>
    <lineage>
        <taxon>Bacteria</taxon>
        <taxon>Bacillati</taxon>
        <taxon>Actinomycetota</taxon>
        <taxon>Actinomycetes</taxon>
        <taxon>Micromonosporales</taxon>
        <taxon>Micromonosporaceae</taxon>
        <taxon>Pilimelia</taxon>
    </lineage>
</organism>
<evidence type="ECO:0000256" key="6">
    <source>
        <dbReference type="ARBA" id="ARBA00022692"/>
    </source>
</evidence>
<feature type="transmembrane region" description="Helical" evidence="12">
    <location>
        <begin position="175"/>
        <end position="199"/>
    </location>
</feature>
<feature type="region of interest" description="Disordered" evidence="11">
    <location>
        <begin position="500"/>
        <end position="522"/>
    </location>
</feature>
<gene>
    <name evidence="15" type="ORF">GCM10010124_21080</name>
</gene>
<dbReference type="AlphaFoldDB" id="A0A8J3BKL3"/>
<evidence type="ECO:0000256" key="10">
    <source>
        <dbReference type="SAM" id="Coils"/>
    </source>
</evidence>
<dbReference type="InterPro" id="IPR003594">
    <property type="entry name" value="HATPase_dom"/>
</dbReference>
<dbReference type="PROSITE" id="PS50885">
    <property type="entry name" value="HAMP"/>
    <property type="match status" value="1"/>
</dbReference>
<dbReference type="GO" id="GO:0000155">
    <property type="term" value="F:phosphorelay sensor kinase activity"/>
    <property type="evidence" value="ECO:0007669"/>
    <property type="project" value="InterPro"/>
</dbReference>
<dbReference type="Proteomes" id="UP000662200">
    <property type="component" value="Unassembled WGS sequence"/>
</dbReference>
<feature type="domain" description="Histidine kinase" evidence="13">
    <location>
        <begin position="283"/>
        <end position="498"/>
    </location>
</feature>
<dbReference type="PROSITE" id="PS50109">
    <property type="entry name" value="HIS_KIN"/>
    <property type="match status" value="1"/>
</dbReference>
<evidence type="ECO:0000256" key="2">
    <source>
        <dbReference type="ARBA" id="ARBA00004236"/>
    </source>
</evidence>
<accession>A0A8J3BKL3</accession>
<keyword evidence="8 12" id="KW-1133">Transmembrane helix</keyword>
<dbReference type="SMART" id="SM00388">
    <property type="entry name" value="HisKA"/>
    <property type="match status" value="1"/>
</dbReference>
<dbReference type="InterPro" id="IPR004358">
    <property type="entry name" value="Sig_transdc_His_kin-like_C"/>
</dbReference>
<evidence type="ECO:0000256" key="11">
    <source>
        <dbReference type="SAM" id="MobiDB-lite"/>
    </source>
</evidence>
<keyword evidence="6 12" id="KW-0812">Transmembrane</keyword>
<protein>
    <recommendedName>
        <fullName evidence="3">histidine kinase</fullName>
        <ecNumber evidence="3">2.7.13.3</ecNumber>
    </recommendedName>
</protein>
<reference evidence="15" key="1">
    <citation type="journal article" date="2014" name="Int. J. Syst. Evol. Microbiol.">
        <title>Complete genome sequence of Corynebacterium casei LMG S-19264T (=DSM 44701T), isolated from a smear-ripened cheese.</title>
        <authorList>
            <consortium name="US DOE Joint Genome Institute (JGI-PGF)"/>
            <person name="Walter F."/>
            <person name="Albersmeier A."/>
            <person name="Kalinowski J."/>
            <person name="Ruckert C."/>
        </authorList>
    </citation>
    <scope>NUCLEOTIDE SEQUENCE</scope>
    <source>
        <strain evidence="15">JCM 3091</strain>
    </source>
</reference>
<evidence type="ECO:0000256" key="5">
    <source>
        <dbReference type="ARBA" id="ARBA00022679"/>
    </source>
</evidence>
<evidence type="ECO:0000256" key="12">
    <source>
        <dbReference type="SAM" id="Phobius"/>
    </source>
</evidence>
<proteinExistence type="predicted"/>
<dbReference type="SMART" id="SM00387">
    <property type="entry name" value="HATPase_c"/>
    <property type="match status" value="1"/>
</dbReference>
<keyword evidence="5" id="KW-0808">Transferase</keyword>
<feature type="domain" description="HAMP" evidence="14">
    <location>
        <begin position="201"/>
        <end position="254"/>
    </location>
</feature>
<dbReference type="Pfam" id="PF05227">
    <property type="entry name" value="CHASE3"/>
    <property type="match status" value="1"/>
</dbReference>
<dbReference type="PANTHER" id="PTHR43304">
    <property type="entry name" value="PHYTOCHROME-LIKE PROTEIN CPH1"/>
    <property type="match status" value="1"/>
</dbReference>
<dbReference type="SUPFAM" id="SSF47384">
    <property type="entry name" value="Homodimeric domain of signal transducing histidine kinase"/>
    <property type="match status" value="1"/>
</dbReference>
<dbReference type="SUPFAM" id="SSF55874">
    <property type="entry name" value="ATPase domain of HSP90 chaperone/DNA topoisomerase II/histidine kinase"/>
    <property type="match status" value="1"/>
</dbReference>
<feature type="coiled-coil region" evidence="10">
    <location>
        <begin position="246"/>
        <end position="280"/>
    </location>
</feature>
<evidence type="ECO:0000256" key="7">
    <source>
        <dbReference type="ARBA" id="ARBA00022777"/>
    </source>
</evidence>
<keyword evidence="12" id="KW-0472">Membrane</keyword>
<dbReference type="Gene3D" id="6.10.340.10">
    <property type="match status" value="1"/>
</dbReference>
<dbReference type="FunFam" id="3.30.565.10:FF:000006">
    <property type="entry name" value="Sensor histidine kinase WalK"/>
    <property type="match status" value="1"/>
</dbReference>
<dbReference type="CDD" id="cd00082">
    <property type="entry name" value="HisKA"/>
    <property type="match status" value="1"/>
</dbReference>
<dbReference type="InterPro" id="IPR003661">
    <property type="entry name" value="HisK_dim/P_dom"/>
</dbReference>
<keyword evidence="16" id="KW-1185">Reference proteome</keyword>
<dbReference type="InterPro" id="IPR005467">
    <property type="entry name" value="His_kinase_dom"/>
</dbReference>
<dbReference type="InterPro" id="IPR052162">
    <property type="entry name" value="Sensor_kinase/Photoreceptor"/>
</dbReference>
<dbReference type="InterPro" id="IPR007891">
    <property type="entry name" value="CHASE3"/>
</dbReference>
<dbReference type="Pfam" id="PF00512">
    <property type="entry name" value="HisKA"/>
    <property type="match status" value="1"/>
</dbReference>
<evidence type="ECO:0000256" key="8">
    <source>
        <dbReference type="ARBA" id="ARBA00022989"/>
    </source>
</evidence>
<dbReference type="EC" id="2.7.13.3" evidence="3"/>
<evidence type="ECO:0000259" key="14">
    <source>
        <dbReference type="PROSITE" id="PS50885"/>
    </source>
</evidence>
<dbReference type="InterPro" id="IPR036890">
    <property type="entry name" value="HATPase_C_sf"/>
</dbReference>
<evidence type="ECO:0000256" key="9">
    <source>
        <dbReference type="ARBA" id="ARBA00023012"/>
    </source>
</evidence>
<dbReference type="SMART" id="SM00304">
    <property type="entry name" value="HAMP"/>
    <property type="match status" value="1"/>
</dbReference>
<dbReference type="PRINTS" id="PR00344">
    <property type="entry name" value="BCTRLSENSOR"/>
</dbReference>